<organism evidence="1 2">
    <name type="scientific">Centaurea solstitialis</name>
    <name type="common">yellow star-thistle</name>
    <dbReference type="NCBI Taxonomy" id="347529"/>
    <lineage>
        <taxon>Eukaryota</taxon>
        <taxon>Viridiplantae</taxon>
        <taxon>Streptophyta</taxon>
        <taxon>Embryophyta</taxon>
        <taxon>Tracheophyta</taxon>
        <taxon>Spermatophyta</taxon>
        <taxon>Magnoliopsida</taxon>
        <taxon>eudicotyledons</taxon>
        <taxon>Gunneridae</taxon>
        <taxon>Pentapetalae</taxon>
        <taxon>asterids</taxon>
        <taxon>campanulids</taxon>
        <taxon>Asterales</taxon>
        <taxon>Asteraceae</taxon>
        <taxon>Carduoideae</taxon>
        <taxon>Cardueae</taxon>
        <taxon>Centaureinae</taxon>
        <taxon>Centaurea</taxon>
    </lineage>
</organism>
<evidence type="ECO:0000313" key="2">
    <source>
        <dbReference type="Proteomes" id="UP001172457"/>
    </source>
</evidence>
<sequence length="192" mass="22084">MKRRERNEREGGVGWGEVGCQFWSLPIGLGGVADGTDWQKGFADGYTAAAADGLRMNLRESLEFYNLRNSLFFDLNGYWKFSSNDSRSSEVHVDGPQSGYWKFDGSNYTRWADKVKFMLMVLNLAYVMDVNLKRLLRKEAENLACGHIKSALSDRLYDLYAPITYPRELWKALNKNIRHKKKAPTNILCRNI</sequence>
<name>A0AA38TK11_9ASTR</name>
<accession>A0AA38TK11</accession>
<gene>
    <name evidence="1" type="ORF">OSB04_013037</name>
</gene>
<protein>
    <submittedName>
        <fullName evidence="1">Uncharacterized protein</fullName>
    </submittedName>
</protein>
<comment type="caution">
    <text evidence="1">The sequence shown here is derived from an EMBL/GenBank/DDBJ whole genome shotgun (WGS) entry which is preliminary data.</text>
</comment>
<proteinExistence type="predicted"/>
<dbReference type="AlphaFoldDB" id="A0AA38TK11"/>
<keyword evidence="2" id="KW-1185">Reference proteome</keyword>
<dbReference type="Proteomes" id="UP001172457">
    <property type="component" value="Chromosome 3"/>
</dbReference>
<evidence type="ECO:0000313" key="1">
    <source>
        <dbReference type="EMBL" id="KAJ9558423.1"/>
    </source>
</evidence>
<dbReference type="EMBL" id="JARYMX010000003">
    <property type="protein sequence ID" value="KAJ9558423.1"/>
    <property type="molecule type" value="Genomic_DNA"/>
</dbReference>
<reference evidence="1" key="1">
    <citation type="submission" date="2023-03" db="EMBL/GenBank/DDBJ databases">
        <title>Chromosome-scale reference genome and RAD-based genetic map of yellow starthistle (Centaurea solstitialis) reveal putative structural variation and QTLs associated with invader traits.</title>
        <authorList>
            <person name="Reatini B."/>
            <person name="Cang F.A."/>
            <person name="Jiang Q."/>
            <person name="Mckibben M.T.W."/>
            <person name="Barker M.S."/>
            <person name="Rieseberg L.H."/>
            <person name="Dlugosch K.M."/>
        </authorList>
    </citation>
    <scope>NUCLEOTIDE SEQUENCE</scope>
    <source>
        <strain evidence="1">CAN-66</strain>
        <tissue evidence="1">Leaf</tissue>
    </source>
</reference>